<accession>A0ABW4ATL6</accession>
<proteinExistence type="predicted"/>
<dbReference type="NCBIfam" id="NF041216">
    <property type="entry name" value="CU044_2847_fam"/>
    <property type="match status" value="1"/>
</dbReference>
<gene>
    <name evidence="2" type="ORF">ACFQ5G_52875</name>
</gene>
<protein>
    <submittedName>
        <fullName evidence="2">CU044_2847 family protein</fullName>
    </submittedName>
</protein>
<name>A0ABW4ATL6_9ACTN</name>
<reference evidence="3" key="1">
    <citation type="journal article" date="2019" name="Int. J. Syst. Evol. Microbiol.">
        <title>The Global Catalogue of Microorganisms (GCM) 10K type strain sequencing project: providing services to taxonomists for standard genome sequencing and annotation.</title>
        <authorList>
            <consortium name="The Broad Institute Genomics Platform"/>
            <consortium name="The Broad Institute Genome Sequencing Center for Infectious Disease"/>
            <person name="Wu L."/>
            <person name="Ma J."/>
        </authorList>
    </citation>
    <scope>NUCLEOTIDE SEQUENCE [LARGE SCALE GENOMIC DNA]</scope>
    <source>
        <strain evidence="3">CCM 7526</strain>
    </source>
</reference>
<dbReference type="Proteomes" id="UP001597183">
    <property type="component" value="Unassembled WGS sequence"/>
</dbReference>
<organism evidence="2 3">
    <name type="scientific">Actinoplanes sichuanensis</name>
    <dbReference type="NCBI Taxonomy" id="512349"/>
    <lineage>
        <taxon>Bacteria</taxon>
        <taxon>Bacillati</taxon>
        <taxon>Actinomycetota</taxon>
        <taxon>Actinomycetes</taxon>
        <taxon>Micromonosporales</taxon>
        <taxon>Micromonosporaceae</taxon>
        <taxon>Actinoplanes</taxon>
    </lineage>
</organism>
<dbReference type="RefSeq" id="WP_317794316.1">
    <property type="nucleotide sequence ID" value="NZ_AP028461.1"/>
</dbReference>
<dbReference type="InterPro" id="IPR045794">
    <property type="entry name" value="Trypco1"/>
</dbReference>
<sequence>MAALVKVGLGDGGQLLLEAADSGSGPVKVGRAADAIEELKESLRTVLQPVAQASRDVLAEMRAAGPDEVKVEFAVKLTVGAGAIVAKSEAGCHFKVTLGWARGGICSPDAGGDMP</sequence>
<dbReference type="Pfam" id="PF19493">
    <property type="entry name" value="Trypco1"/>
    <property type="match status" value="1"/>
</dbReference>
<evidence type="ECO:0000313" key="3">
    <source>
        <dbReference type="Proteomes" id="UP001597183"/>
    </source>
</evidence>
<feature type="domain" description="Trypsin-co-occurring" evidence="1">
    <location>
        <begin position="9"/>
        <end position="102"/>
    </location>
</feature>
<evidence type="ECO:0000259" key="1">
    <source>
        <dbReference type="Pfam" id="PF19493"/>
    </source>
</evidence>
<keyword evidence="3" id="KW-1185">Reference proteome</keyword>
<dbReference type="EMBL" id="JBHTMK010000079">
    <property type="protein sequence ID" value="MFD1374080.1"/>
    <property type="molecule type" value="Genomic_DNA"/>
</dbReference>
<comment type="caution">
    <text evidence="2">The sequence shown here is derived from an EMBL/GenBank/DDBJ whole genome shotgun (WGS) entry which is preliminary data.</text>
</comment>
<evidence type="ECO:0000313" key="2">
    <source>
        <dbReference type="EMBL" id="MFD1374080.1"/>
    </source>
</evidence>